<dbReference type="Gene3D" id="1.25.40.90">
    <property type="match status" value="1"/>
</dbReference>
<feature type="coiled-coil region" evidence="1">
    <location>
        <begin position="187"/>
        <end position="230"/>
    </location>
</feature>
<dbReference type="Pfam" id="PF04818">
    <property type="entry name" value="CID"/>
    <property type="match status" value="1"/>
</dbReference>
<dbReference type="InParanoid" id="A0A1Z5KGT9"/>
<dbReference type="EMBL" id="BDSP01000225">
    <property type="protein sequence ID" value="GAX25479.1"/>
    <property type="molecule type" value="Genomic_DNA"/>
</dbReference>
<evidence type="ECO:0000313" key="5">
    <source>
        <dbReference type="Proteomes" id="UP000198406"/>
    </source>
</evidence>
<dbReference type="InterPro" id="IPR045154">
    <property type="entry name" value="PCF11-like"/>
</dbReference>
<dbReference type="GO" id="GO:0031124">
    <property type="term" value="P:mRNA 3'-end processing"/>
    <property type="evidence" value="ECO:0007669"/>
    <property type="project" value="InterPro"/>
</dbReference>
<dbReference type="GO" id="GO:0006369">
    <property type="term" value="P:termination of RNA polymerase II transcription"/>
    <property type="evidence" value="ECO:0007669"/>
    <property type="project" value="InterPro"/>
</dbReference>
<dbReference type="GO" id="GO:0003729">
    <property type="term" value="F:mRNA binding"/>
    <property type="evidence" value="ECO:0007669"/>
    <property type="project" value="InterPro"/>
</dbReference>
<keyword evidence="5" id="KW-1185">Reference proteome</keyword>
<dbReference type="SMART" id="SM00582">
    <property type="entry name" value="RPR"/>
    <property type="match status" value="1"/>
</dbReference>
<evidence type="ECO:0000256" key="2">
    <source>
        <dbReference type="SAM" id="MobiDB-lite"/>
    </source>
</evidence>
<dbReference type="PROSITE" id="PS51391">
    <property type="entry name" value="CID"/>
    <property type="match status" value="1"/>
</dbReference>
<reference evidence="4 5" key="1">
    <citation type="journal article" date="2015" name="Plant Cell">
        <title>Oil accumulation by the oleaginous diatom Fistulifera solaris as revealed by the genome and transcriptome.</title>
        <authorList>
            <person name="Tanaka T."/>
            <person name="Maeda Y."/>
            <person name="Veluchamy A."/>
            <person name="Tanaka M."/>
            <person name="Abida H."/>
            <person name="Marechal E."/>
            <person name="Bowler C."/>
            <person name="Muto M."/>
            <person name="Sunaga Y."/>
            <person name="Tanaka M."/>
            <person name="Yoshino T."/>
            <person name="Taniguchi T."/>
            <person name="Fukuda Y."/>
            <person name="Nemoto M."/>
            <person name="Matsumoto M."/>
            <person name="Wong P.S."/>
            <person name="Aburatani S."/>
            <person name="Fujibuchi W."/>
        </authorList>
    </citation>
    <scope>NUCLEOTIDE SEQUENCE [LARGE SCALE GENOMIC DNA]</scope>
    <source>
        <strain evidence="4 5">JPCC DA0580</strain>
    </source>
</reference>
<gene>
    <name evidence="4" type="ORF">FisN_12Lh019</name>
</gene>
<feature type="region of interest" description="Disordered" evidence="2">
    <location>
        <begin position="1"/>
        <end position="23"/>
    </location>
</feature>
<evidence type="ECO:0000256" key="1">
    <source>
        <dbReference type="SAM" id="Coils"/>
    </source>
</evidence>
<dbReference type="GO" id="GO:0000993">
    <property type="term" value="F:RNA polymerase II complex binding"/>
    <property type="evidence" value="ECO:0007669"/>
    <property type="project" value="InterPro"/>
</dbReference>
<dbReference type="AlphaFoldDB" id="A0A1Z5KGT9"/>
<dbReference type="PANTHER" id="PTHR15921:SF3">
    <property type="entry name" value="PRE-MRNA CLEAVAGE COMPLEX 2 PROTEIN PCF11"/>
    <property type="match status" value="1"/>
</dbReference>
<protein>
    <submittedName>
        <fullName evidence="4">Pre-mRNA cleavage complex 2 protein Pcf11</fullName>
    </submittedName>
</protein>
<dbReference type="SUPFAM" id="SSF48464">
    <property type="entry name" value="ENTH/VHS domain"/>
    <property type="match status" value="1"/>
</dbReference>
<evidence type="ECO:0000313" key="4">
    <source>
        <dbReference type="EMBL" id="GAX25479.1"/>
    </source>
</evidence>
<sequence>MATTAQRAGEASKPIEVDDDETSLDEDQLMEYREELEMLGSFPDKVKINSLTMIAGDYAESKSSAASIYQVIRERLLATNRDNMLPLVYLLDSILKNVRGFYIDIVQDDAANWMPKVYHKLQDVQQAKLKKMWVTWEEFNLFSTDAWKAMGSCFGSQSGSILNSSLSDVAGIARTKDGSLILSTVMRTEMQNILDELQNDVANELEKVSLERLADMNPDLLANIKRAAEENMKGKAGNLGGSHSDRNDSVPSFFTEIRPAEMLKRSAAWKDLKWDHLSKTHEVVSKLQTIVRQKSTSDERYSQKDAMETIHFLAAASVTSSLLTEYLQEWKNQQDRKDHKKRLSFPGASNLGMTGSGAFLVDKKNFTNEGIRTKNPAIIGLLYEIGLPFFSSADGQRFRSEIELSNHLDALFKKNKLDKSMATTEERGWYVVESMWTRESKEVDTGATGATTESAWQEDSDGYDPETSTMPADEYRDCCVVCGINFQMFFDNDDGIYKYRNCREIEVLNDDASEKESESMLLHVSCWRGLGSPEILTIDQTLQETMRLD</sequence>
<dbReference type="GO" id="GO:0005737">
    <property type="term" value="C:cytoplasm"/>
    <property type="evidence" value="ECO:0007669"/>
    <property type="project" value="TreeGrafter"/>
</dbReference>
<keyword evidence="1" id="KW-0175">Coiled coil</keyword>
<feature type="region of interest" description="Disordered" evidence="2">
    <location>
        <begin position="441"/>
        <end position="468"/>
    </location>
</feature>
<evidence type="ECO:0000259" key="3">
    <source>
        <dbReference type="PROSITE" id="PS51391"/>
    </source>
</evidence>
<dbReference type="GO" id="GO:0005849">
    <property type="term" value="C:mRNA cleavage factor complex"/>
    <property type="evidence" value="ECO:0007669"/>
    <property type="project" value="TreeGrafter"/>
</dbReference>
<organism evidence="4 5">
    <name type="scientific">Fistulifera solaris</name>
    <name type="common">Oleaginous diatom</name>
    <dbReference type="NCBI Taxonomy" id="1519565"/>
    <lineage>
        <taxon>Eukaryota</taxon>
        <taxon>Sar</taxon>
        <taxon>Stramenopiles</taxon>
        <taxon>Ochrophyta</taxon>
        <taxon>Bacillariophyta</taxon>
        <taxon>Bacillariophyceae</taxon>
        <taxon>Bacillariophycidae</taxon>
        <taxon>Naviculales</taxon>
        <taxon>Naviculaceae</taxon>
        <taxon>Fistulifera</taxon>
    </lineage>
</organism>
<name>A0A1Z5KGT9_FISSO</name>
<feature type="domain" description="CID" evidence="3">
    <location>
        <begin position="24"/>
        <end position="158"/>
    </location>
</feature>
<dbReference type="InterPro" id="IPR008942">
    <property type="entry name" value="ENTH_VHS"/>
</dbReference>
<dbReference type="Proteomes" id="UP000198406">
    <property type="component" value="Unassembled WGS sequence"/>
</dbReference>
<dbReference type="PANTHER" id="PTHR15921">
    <property type="entry name" value="PRE-MRNA CLEAVAGE COMPLEX II"/>
    <property type="match status" value="1"/>
</dbReference>
<dbReference type="OrthoDB" id="343582at2759"/>
<proteinExistence type="predicted"/>
<accession>A0A1Z5KGT9</accession>
<comment type="caution">
    <text evidence="4">The sequence shown here is derived from an EMBL/GenBank/DDBJ whole genome shotgun (WGS) entry which is preliminary data.</text>
</comment>
<dbReference type="InterPro" id="IPR006569">
    <property type="entry name" value="CID_dom"/>
</dbReference>